<dbReference type="RefSeq" id="WP_341834890.1">
    <property type="nucleotide sequence ID" value="NZ_CP149822.1"/>
</dbReference>
<name>A0ABZ2YKR4_9BACT</name>
<sequence length="99" mass="11223">MTLSVFRESLQYAVPPAGLTPALLAMWWDGRGNWDRSHDIAQEDHSRAGSWVHAYLHRKEGDAGNAAYWYARAGKPVFRGTLEEEWDQLSGALLLENPR</sequence>
<dbReference type="Proteomes" id="UP001485459">
    <property type="component" value="Chromosome"/>
</dbReference>
<organism evidence="1 2">
    <name type="scientific">Chitinophaga pollutisoli</name>
    <dbReference type="NCBI Taxonomy" id="3133966"/>
    <lineage>
        <taxon>Bacteria</taxon>
        <taxon>Pseudomonadati</taxon>
        <taxon>Bacteroidota</taxon>
        <taxon>Chitinophagia</taxon>
        <taxon>Chitinophagales</taxon>
        <taxon>Chitinophagaceae</taxon>
        <taxon>Chitinophaga</taxon>
    </lineage>
</organism>
<accession>A0ABZ2YKR4</accession>
<protein>
    <submittedName>
        <fullName evidence="1">Uncharacterized protein</fullName>
    </submittedName>
</protein>
<dbReference type="EMBL" id="CP149822">
    <property type="protein sequence ID" value="WZN39927.1"/>
    <property type="molecule type" value="Genomic_DNA"/>
</dbReference>
<reference evidence="2" key="1">
    <citation type="submission" date="2024-03" db="EMBL/GenBank/DDBJ databases">
        <title>Chitinophaga horti sp. nov., isolated from garden soil.</title>
        <authorList>
            <person name="Lee D.S."/>
            <person name="Han D.M."/>
            <person name="Baek J.H."/>
            <person name="Choi D.G."/>
            <person name="Jeon J.H."/>
            <person name="Jeon C.O."/>
        </authorList>
    </citation>
    <scope>NUCLEOTIDE SEQUENCE [LARGE SCALE GENOMIC DNA]</scope>
    <source>
        <strain evidence="2">GPA1</strain>
    </source>
</reference>
<keyword evidence="2" id="KW-1185">Reference proteome</keyword>
<gene>
    <name evidence="1" type="ORF">WJU16_18275</name>
</gene>
<evidence type="ECO:0000313" key="2">
    <source>
        <dbReference type="Proteomes" id="UP001485459"/>
    </source>
</evidence>
<evidence type="ECO:0000313" key="1">
    <source>
        <dbReference type="EMBL" id="WZN39927.1"/>
    </source>
</evidence>
<proteinExistence type="predicted"/>